<proteinExistence type="predicted"/>
<name>A0ABW5CC49_9PROT</name>
<organism evidence="2 3">
    <name type="scientific">Phaeospirillum tilakii</name>
    <dbReference type="NCBI Taxonomy" id="741673"/>
    <lineage>
        <taxon>Bacteria</taxon>
        <taxon>Pseudomonadati</taxon>
        <taxon>Pseudomonadota</taxon>
        <taxon>Alphaproteobacteria</taxon>
        <taxon>Rhodospirillales</taxon>
        <taxon>Rhodospirillaceae</taxon>
        <taxon>Phaeospirillum</taxon>
    </lineage>
</organism>
<keyword evidence="3" id="KW-1185">Reference proteome</keyword>
<evidence type="ECO:0008006" key="4">
    <source>
        <dbReference type="Google" id="ProtNLM"/>
    </source>
</evidence>
<feature type="region of interest" description="Disordered" evidence="1">
    <location>
        <begin position="108"/>
        <end position="137"/>
    </location>
</feature>
<evidence type="ECO:0000256" key="1">
    <source>
        <dbReference type="SAM" id="MobiDB-lite"/>
    </source>
</evidence>
<sequence>MRRAIAAISVVALAGCAASGVQVKEEQLAQFEPGKTTVQDVVASIGKPSNQMLLPDGSRVLVYSYAQVQTRPETFIPIVGAFVGGADMKTNSATLTFDRAGLLKTVSASSGATGTGMGLSSGASAPDRVPDQPRQAP</sequence>
<dbReference type="PROSITE" id="PS51257">
    <property type="entry name" value="PROKAR_LIPOPROTEIN"/>
    <property type="match status" value="1"/>
</dbReference>
<dbReference type="RefSeq" id="WP_377317433.1">
    <property type="nucleotide sequence ID" value="NZ_JBHUIY010000028.1"/>
</dbReference>
<dbReference type="EMBL" id="JBHUIY010000028">
    <property type="protein sequence ID" value="MFD2234830.1"/>
    <property type="molecule type" value="Genomic_DNA"/>
</dbReference>
<gene>
    <name evidence="2" type="ORF">ACFSNB_13540</name>
</gene>
<evidence type="ECO:0000313" key="3">
    <source>
        <dbReference type="Proteomes" id="UP001597296"/>
    </source>
</evidence>
<evidence type="ECO:0000313" key="2">
    <source>
        <dbReference type="EMBL" id="MFD2234830.1"/>
    </source>
</evidence>
<protein>
    <recommendedName>
        <fullName evidence="4">Beta-barrel assembly machine subunit BamE</fullName>
    </recommendedName>
</protein>
<reference evidence="3" key="1">
    <citation type="journal article" date="2019" name="Int. J. Syst. Evol. Microbiol.">
        <title>The Global Catalogue of Microorganisms (GCM) 10K type strain sequencing project: providing services to taxonomists for standard genome sequencing and annotation.</title>
        <authorList>
            <consortium name="The Broad Institute Genomics Platform"/>
            <consortium name="The Broad Institute Genome Sequencing Center for Infectious Disease"/>
            <person name="Wu L."/>
            <person name="Ma J."/>
        </authorList>
    </citation>
    <scope>NUCLEOTIDE SEQUENCE [LARGE SCALE GENOMIC DNA]</scope>
    <source>
        <strain evidence="3">KCTC 15012</strain>
    </source>
</reference>
<accession>A0ABW5CC49</accession>
<comment type="caution">
    <text evidence="2">The sequence shown here is derived from an EMBL/GenBank/DDBJ whole genome shotgun (WGS) entry which is preliminary data.</text>
</comment>
<dbReference type="Proteomes" id="UP001597296">
    <property type="component" value="Unassembled WGS sequence"/>
</dbReference>